<dbReference type="KEGG" id="rin:ACS15_4360"/>
<dbReference type="PRINTS" id="PR00469">
    <property type="entry name" value="PNDRDTASEII"/>
</dbReference>
<accession>A0AAC9BLX7</accession>
<dbReference type="PANTHER" id="PTHR42877">
    <property type="entry name" value="L-ORNITHINE N(5)-MONOOXYGENASE-RELATED"/>
    <property type="match status" value="1"/>
</dbReference>
<dbReference type="AlphaFoldDB" id="A0AAC9BLX7"/>
<sequence>MQPIMTQPNLNQDLRVVVLGAGMSGILSGIKLLEAGYKNVTIYEKASRVGGTWRENTYPGLTCDVPSHAYTYSFEPNAEWTRQLPPGAEVQGYFEQTTRKYKIDELIRFNQEVKRCEFKGGRWHLETASGLRDTADVVIAATGVLHHPRTPNIPGLKDFTGDLLHSARWDHAVPLDGKRIGIIGNGSTGVQLVSALAGRAGKLKHFQRTAQWIMPVENPTFTEEQKQAFRDDPALLKRMQNDETYVANVERFTTAVADASSPEIAMIEAIVLDNLERSVPDPVLREKLRPNYRAACKRLIFSPDYYQAIQHPNAELVTDDIETVTANGVLTRDGTLHELDVLVTATGFHADRFMRPTQIVGRDGRRLDDVWAKRPHAYLAISVPEFPNFFMLNGPTSPVGNFSLIDVAEKQWGYIAQLLDLLRSGECSEIAATQEALDAYEASRLAAAKNTIFASGCNSWYLDGEGVPASWPWNYARFRDVMAAPDLSAFEQIVSGAEQAVAG</sequence>
<organism evidence="1 2">
    <name type="scientific">Ralstonia insidiosa</name>
    <dbReference type="NCBI Taxonomy" id="190721"/>
    <lineage>
        <taxon>Bacteria</taxon>
        <taxon>Pseudomonadati</taxon>
        <taxon>Pseudomonadota</taxon>
        <taxon>Betaproteobacteria</taxon>
        <taxon>Burkholderiales</taxon>
        <taxon>Burkholderiaceae</taxon>
        <taxon>Ralstonia</taxon>
    </lineage>
</organism>
<dbReference type="SUPFAM" id="SSF51905">
    <property type="entry name" value="FAD/NAD(P)-binding domain"/>
    <property type="match status" value="2"/>
</dbReference>
<evidence type="ECO:0000313" key="1">
    <source>
        <dbReference type="EMBL" id="ANH76618.1"/>
    </source>
</evidence>
<dbReference type="InterPro" id="IPR051209">
    <property type="entry name" value="FAD-bind_Monooxygenase_sf"/>
</dbReference>
<dbReference type="Pfam" id="PF13738">
    <property type="entry name" value="Pyr_redox_3"/>
    <property type="match status" value="1"/>
</dbReference>
<dbReference type="EMBL" id="CP012606">
    <property type="protein sequence ID" value="ANH76618.1"/>
    <property type="molecule type" value="Genomic_DNA"/>
</dbReference>
<proteinExistence type="predicted"/>
<evidence type="ECO:0000313" key="2">
    <source>
        <dbReference type="Proteomes" id="UP000077927"/>
    </source>
</evidence>
<name>A0AAC9BLX7_9RALS</name>
<dbReference type="InterPro" id="IPR036188">
    <property type="entry name" value="FAD/NAD-bd_sf"/>
</dbReference>
<reference evidence="1 2" key="1">
    <citation type="submission" date="2015-09" db="EMBL/GenBank/DDBJ databases">
        <authorList>
            <person name="Xu Y."/>
            <person name="Nagy A."/>
            <person name="Liu N.T."/>
            <person name="Nou X."/>
        </authorList>
    </citation>
    <scope>NUCLEOTIDE SEQUENCE [LARGE SCALE GENOMIC DNA]</scope>
    <source>
        <strain evidence="1 2">FC1138</strain>
    </source>
</reference>
<dbReference type="PANTHER" id="PTHR42877:SF4">
    <property type="entry name" value="FAD_NAD(P)-BINDING DOMAIN-CONTAINING PROTEIN-RELATED"/>
    <property type="match status" value="1"/>
</dbReference>
<dbReference type="Proteomes" id="UP000077927">
    <property type="component" value="Chromosome 2"/>
</dbReference>
<gene>
    <name evidence="1" type="ORF">ACS15_4360</name>
</gene>
<dbReference type="PRINTS" id="PR00368">
    <property type="entry name" value="FADPNR"/>
</dbReference>
<dbReference type="Gene3D" id="3.50.50.60">
    <property type="entry name" value="FAD/NAD(P)-binding domain"/>
    <property type="match status" value="2"/>
</dbReference>
<protein>
    <submittedName>
        <fullName evidence="1">FAD dependent oxidoreductase family protein</fullName>
    </submittedName>
</protein>